<feature type="compositionally biased region" description="Polar residues" evidence="1">
    <location>
        <begin position="253"/>
        <end position="268"/>
    </location>
</feature>
<feature type="compositionally biased region" description="Polar residues" evidence="1">
    <location>
        <begin position="279"/>
        <end position="290"/>
    </location>
</feature>
<organism evidence="2 3">
    <name type="scientific">Rhipicephalus microplus</name>
    <name type="common">Cattle tick</name>
    <name type="synonym">Boophilus microplus</name>
    <dbReference type="NCBI Taxonomy" id="6941"/>
    <lineage>
        <taxon>Eukaryota</taxon>
        <taxon>Metazoa</taxon>
        <taxon>Ecdysozoa</taxon>
        <taxon>Arthropoda</taxon>
        <taxon>Chelicerata</taxon>
        <taxon>Arachnida</taxon>
        <taxon>Acari</taxon>
        <taxon>Parasitiformes</taxon>
        <taxon>Ixodida</taxon>
        <taxon>Ixodoidea</taxon>
        <taxon>Ixodidae</taxon>
        <taxon>Rhipicephalinae</taxon>
        <taxon>Rhipicephalus</taxon>
        <taxon>Boophilus</taxon>
    </lineage>
</organism>
<reference evidence="2" key="1">
    <citation type="journal article" date="2020" name="Cell">
        <title>Large-Scale Comparative Analyses of Tick Genomes Elucidate Their Genetic Diversity and Vector Capacities.</title>
        <authorList>
            <consortium name="Tick Genome and Microbiome Consortium (TIGMIC)"/>
            <person name="Jia N."/>
            <person name="Wang J."/>
            <person name="Shi W."/>
            <person name="Du L."/>
            <person name="Sun Y."/>
            <person name="Zhan W."/>
            <person name="Jiang J.F."/>
            <person name="Wang Q."/>
            <person name="Zhang B."/>
            <person name="Ji P."/>
            <person name="Bell-Sakyi L."/>
            <person name="Cui X.M."/>
            <person name="Yuan T.T."/>
            <person name="Jiang B.G."/>
            <person name="Yang W.F."/>
            <person name="Lam T.T."/>
            <person name="Chang Q.C."/>
            <person name="Ding S.J."/>
            <person name="Wang X.J."/>
            <person name="Zhu J.G."/>
            <person name="Ruan X.D."/>
            <person name="Zhao L."/>
            <person name="Wei J.T."/>
            <person name="Ye R.Z."/>
            <person name="Que T.C."/>
            <person name="Du C.H."/>
            <person name="Zhou Y.H."/>
            <person name="Cheng J.X."/>
            <person name="Dai P.F."/>
            <person name="Guo W.B."/>
            <person name="Han X.H."/>
            <person name="Huang E.J."/>
            <person name="Li L.F."/>
            <person name="Wei W."/>
            <person name="Gao Y.C."/>
            <person name="Liu J.Z."/>
            <person name="Shao H.Z."/>
            <person name="Wang X."/>
            <person name="Wang C.C."/>
            <person name="Yang T.C."/>
            <person name="Huo Q.B."/>
            <person name="Li W."/>
            <person name="Chen H.Y."/>
            <person name="Chen S.E."/>
            <person name="Zhou L.G."/>
            <person name="Ni X.B."/>
            <person name="Tian J.H."/>
            <person name="Sheng Y."/>
            <person name="Liu T."/>
            <person name="Pan Y.S."/>
            <person name="Xia L.Y."/>
            <person name="Li J."/>
            <person name="Zhao F."/>
            <person name="Cao W.C."/>
        </authorList>
    </citation>
    <scope>NUCLEOTIDE SEQUENCE</scope>
    <source>
        <strain evidence="2">Rmic-2018</strain>
    </source>
</reference>
<name>A0A9J6DVJ1_RHIMP</name>
<protein>
    <submittedName>
        <fullName evidence="2">Uncharacterized protein</fullName>
    </submittedName>
</protein>
<dbReference type="AlphaFoldDB" id="A0A9J6DVJ1"/>
<dbReference type="EMBL" id="JABSTU010000007">
    <property type="protein sequence ID" value="KAH8025736.1"/>
    <property type="molecule type" value="Genomic_DNA"/>
</dbReference>
<proteinExistence type="predicted"/>
<feature type="region of interest" description="Disordered" evidence="1">
    <location>
        <begin position="237"/>
        <end position="290"/>
    </location>
</feature>
<comment type="caution">
    <text evidence="2">The sequence shown here is derived from an EMBL/GenBank/DDBJ whole genome shotgun (WGS) entry which is preliminary data.</text>
</comment>
<dbReference type="Proteomes" id="UP000821866">
    <property type="component" value="Unassembled WGS sequence"/>
</dbReference>
<evidence type="ECO:0000256" key="1">
    <source>
        <dbReference type="SAM" id="MobiDB-lite"/>
    </source>
</evidence>
<evidence type="ECO:0000313" key="2">
    <source>
        <dbReference type="EMBL" id="KAH8025736.1"/>
    </source>
</evidence>
<evidence type="ECO:0000313" key="3">
    <source>
        <dbReference type="Proteomes" id="UP000821866"/>
    </source>
</evidence>
<gene>
    <name evidence="2" type="ORF">HPB51_011067</name>
</gene>
<accession>A0A9J6DVJ1</accession>
<keyword evidence="3" id="KW-1185">Reference proteome</keyword>
<reference evidence="2" key="2">
    <citation type="submission" date="2021-09" db="EMBL/GenBank/DDBJ databases">
        <authorList>
            <person name="Jia N."/>
            <person name="Wang J."/>
            <person name="Shi W."/>
            <person name="Du L."/>
            <person name="Sun Y."/>
            <person name="Zhan W."/>
            <person name="Jiang J."/>
            <person name="Wang Q."/>
            <person name="Zhang B."/>
            <person name="Ji P."/>
            <person name="Sakyi L.B."/>
            <person name="Cui X."/>
            <person name="Yuan T."/>
            <person name="Jiang B."/>
            <person name="Yang W."/>
            <person name="Lam T.T.-Y."/>
            <person name="Chang Q."/>
            <person name="Ding S."/>
            <person name="Wang X."/>
            <person name="Zhu J."/>
            <person name="Ruan X."/>
            <person name="Zhao L."/>
            <person name="Wei J."/>
            <person name="Que T."/>
            <person name="Du C."/>
            <person name="Cheng J."/>
            <person name="Dai P."/>
            <person name="Han X."/>
            <person name="Huang E."/>
            <person name="Gao Y."/>
            <person name="Liu J."/>
            <person name="Shao H."/>
            <person name="Ye R."/>
            <person name="Li L."/>
            <person name="Wei W."/>
            <person name="Wang X."/>
            <person name="Wang C."/>
            <person name="Huo Q."/>
            <person name="Li W."/>
            <person name="Guo W."/>
            <person name="Chen H."/>
            <person name="Chen S."/>
            <person name="Zhou L."/>
            <person name="Zhou L."/>
            <person name="Ni X."/>
            <person name="Tian J."/>
            <person name="Zhou Y."/>
            <person name="Sheng Y."/>
            <person name="Liu T."/>
            <person name="Pan Y."/>
            <person name="Xia L."/>
            <person name="Li J."/>
            <person name="Zhao F."/>
            <person name="Cao W."/>
        </authorList>
    </citation>
    <scope>NUCLEOTIDE SEQUENCE</scope>
    <source>
        <strain evidence="2">Rmic-2018</strain>
        <tissue evidence="2">Larvae</tissue>
    </source>
</reference>
<sequence length="290" mass="32321">MAHQCVPTVCVERVQLCGFSRPANQRVLDDSREDQIVVFDIMLGRSELRQHFRFRFARDRCEVTEKTGMPREVLEVQLPVGSVRQHEVRGSVQSGSVPSLGFERREDRGVARNLLTQELELRDDPVERHPMGNLLDELSPMGGFEPKHGACSRPVVSEHVRQRIRCLGPLYFVQADDQVRDGVVSSQGEEDVSAEARVPVVQNFEQQLSDGSVDPEHLAERDSLALDVTPYGEVRRRTPLLDANASHRGPRQASVSWKTSPKHSSSGHSDGEVRASARPTKSGSIQGKCT</sequence>